<organism evidence="3 4">
    <name type="scientific">Cyclotella cryptica</name>
    <dbReference type="NCBI Taxonomy" id="29204"/>
    <lineage>
        <taxon>Eukaryota</taxon>
        <taxon>Sar</taxon>
        <taxon>Stramenopiles</taxon>
        <taxon>Ochrophyta</taxon>
        <taxon>Bacillariophyta</taxon>
        <taxon>Coscinodiscophyceae</taxon>
        <taxon>Thalassiosirophycidae</taxon>
        <taxon>Stephanodiscales</taxon>
        <taxon>Stephanodiscaceae</taxon>
        <taxon>Cyclotella</taxon>
    </lineage>
</organism>
<evidence type="ECO:0000259" key="2">
    <source>
        <dbReference type="Pfam" id="PF07728"/>
    </source>
</evidence>
<reference evidence="3 4" key="1">
    <citation type="journal article" date="2020" name="G3 (Bethesda)">
        <title>Improved Reference Genome for Cyclotella cryptica CCMP332, a Model for Cell Wall Morphogenesis, Salinity Adaptation, and Lipid Production in Diatoms (Bacillariophyta).</title>
        <authorList>
            <person name="Roberts W.R."/>
            <person name="Downey K.M."/>
            <person name="Ruck E.C."/>
            <person name="Traller J.C."/>
            <person name="Alverson A.J."/>
        </authorList>
    </citation>
    <scope>NUCLEOTIDE SEQUENCE [LARGE SCALE GENOMIC DNA]</scope>
    <source>
        <strain evidence="3 4">CCMP332</strain>
    </source>
</reference>
<dbReference type="PANTHER" id="PTHR21610">
    <property type="entry name" value="VON WILLEBRAND FACTOR A DOMAIN-CONTAINING PROTEIN 8"/>
    <property type="match status" value="1"/>
</dbReference>
<feature type="region of interest" description="Disordered" evidence="1">
    <location>
        <begin position="918"/>
        <end position="968"/>
    </location>
</feature>
<keyword evidence="4" id="KW-1185">Reference proteome</keyword>
<dbReference type="PANTHER" id="PTHR21610:SF9">
    <property type="entry name" value="VON WILLEBRAND FACTOR A DOMAIN-CONTAINING PROTEIN 8"/>
    <property type="match status" value="1"/>
</dbReference>
<dbReference type="InterPro" id="IPR036465">
    <property type="entry name" value="vWFA_dom_sf"/>
</dbReference>
<feature type="domain" description="ATPase dynein-related AAA" evidence="2">
    <location>
        <begin position="372"/>
        <end position="500"/>
    </location>
</feature>
<dbReference type="SUPFAM" id="SSF53300">
    <property type="entry name" value="vWA-like"/>
    <property type="match status" value="1"/>
</dbReference>
<dbReference type="Pfam" id="PF07728">
    <property type="entry name" value="AAA_5"/>
    <property type="match status" value="3"/>
</dbReference>
<feature type="domain" description="ATPase dynein-related AAA" evidence="2">
    <location>
        <begin position="667"/>
        <end position="803"/>
    </location>
</feature>
<protein>
    <recommendedName>
        <fullName evidence="2">ATPase dynein-related AAA domain-containing protein</fullName>
    </recommendedName>
</protein>
<dbReference type="InterPro" id="IPR011704">
    <property type="entry name" value="ATPase_dyneun-rel_AAA"/>
</dbReference>
<feature type="compositionally biased region" description="Basic and acidic residues" evidence="1">
    <location>
        <begin position="937"/>
        <end position="950"/>
    </location>
</feature>
<evidence type="ECO:0000256" key="1">
    <source>
        <dbReference type="SAM" id="MobiDB-lite"/>
    </source>
</evidence>
<dbReference type="Gene3D" id="3.40.50.410">
    <property type="entry name" value="von Willebrand factor, type A domain"/>
    <property type="match status" value="1"/>
</dbReference>
<sequence>MITFRLFRAALSTRRVLSTNNVSRCFHKSITTLIDTSVTIGDVTVSNPPMGTNPNLIPTLPSRLEHFHTLPSTLPPCHISHLRWMLQKDFVLHQDFLLLGTPRLASERRHLLLLYAALLHREVEYVALSRDTSEADLKQRKEVSNGGSTVYVHQAPVRAAIHGRLLILDGLEKAERNVLPTLSNLLENRELPLDDGTMLVSPDVYDRHKMGIAVHPDFRVAAIGSLSEGESASLDPPLRSRFQARLVSSVDEGDVLVAASAGSQGILDMSTLKEMVKSTGDIGGVSIQSIQNAIRYIEMFQPSISPPAALNAHGMGINGGMITPQDVKSPLKLDGLNDTTTNPNFVATNTTNTVRDLIIAGFRSGNRAVACVGPKGSYKSAIASETAKAMGLKMELFSLHPDMTARDLLMVRGTDKESGDTSWRETPLTRAARRGTLVVLDGIDKIRTDTLTSLALVLEQGWVILPDGTRFYTHDDFRCIAIAHPPEKRSWITPEVRSIFHWIQVDPLPREELRDILMKLYPSLDEIILDKLLNLQKELDRVSVDSAAEKEALQLTMRKLKHICRRVERSPNELGRIIHNTLLTSFLPEWDQGIIAKCLSKCGIDVPDEGNDEISFDYGMVNELVKSCKRAASNPLLVPNPRFEENPGQARSELDILEAHRVGEKALLITGYQGVGKNKIVDHLLFKLNCEREYIQLHRDSTIQSLMMTPSVENGRIVYHDSPLVRAAKYGRILVLDEADKAPVEVVALLKGLIEDGQLSLPDGRVLCHDHSSDPDIISIHPDFRIWTLTNPAGFPFHGNDLAREMADVFSCHQVPPMDMESHRRVLKSYGPKVEVHLIEKIVETWEELRNAHKKGIISYPFSLREAVAVVKHLNAFPNDGIKEAVENVVSFDRLDTSLAKRLDTIFSSHGIRLLDSNTIERRPGRDHGTLSTPKTRASDPKHGKVDPDNTPHVGGNTWAGGTGGSDTAGLGGRGGPYRLDAGHPVHQISDEMKAQVSKEAQERARKMAQDALQKKLDDLKMGKLDWSRYTNLREQVDEQISQLKSYLRDLQKRSEERVWLKNHTSGEIDENKIVDLLSGEKDVFKRRGMPSDANNDSLQTQPIVIRLVVDISASMYRFNGYDQRLERLLEATLMMMETLKDDKRFQLYIIGHNGSSAKIPLVNPTTNMDENTQLQVLECMVANTQYTYAGDNTIDAISLVVDEAATGDLVIIISDANLKRYEITVNDLSPLQSQKVHAHLIFIGSLGDEASELAKKIPNERAQVCFHSADLPLIIKQIVTNAVRA</sequence>
<dbReference type="EMBL" id="JABMIG020000064">
    <property type="protein sequence ID" value="KAL3796256.1"/>
    <property type="molecule type" value="Genomic_DNA"/>
</dbReference>
<evidence type="ECO:0000313" key="3">
    <source>
        <dbReference type="EMBL" id="KAL3796256.1"/>
    </source>
</evidence>
<gene>
    <name evidence="3" type="ORF">HJC23_008576</name>
</gene>
<evidence type="ECO:0000313" key="4">
    <source>
        <dbReference type="Proteomes" id="UP001516023"/>
    </source>
</evidence>
<feature type="domain" description="ATPase dynein-related AAA" evidence="2">
    <location>
        <begin position="108"/>
        <end position="242"/>
    </location>
</feature>
<dbReference type="InterPro" id="IPR039891">
    <property type="entry name" value="VWA8"/>
</dbReference>
<feature type="compositionally biased region" description="Gly residues" evidence="1">
    <location>
        <begin position="958"/>
        <end position="968"/>
    </location>
</feature>
<accession>A0ABD3Q8L2</accession>
<comment type="caution">
    <text evidence="3">The sequence shown here is derived from an EMBL/GenBank/DDBJ whole genome shotgun (WGS) entry which is preliminary data.</text>
</comment>
<feature type="compositionally biased region" description="Basic and acidic residues" evidence="1">
    <location>
        <begin position="919"/>
        <end position="929"/>
    </location>
</feature>
<dbReference type="Proteomes" id="UP001516023">
    <property type="component" value="Unassembled WGS sequence"/>
</dbReference>
<name>A0ABD3Q8L2_9STRA</name>
<proteinExistence type="predicted"/>
<dbReference type="InterPro" id="IPR027417">
    <property type="entry name" value="P-loop_NTPase"/>
</dbReference>
<dbReference type="Gene3D" id="3.40.50.300">
    <property type="entry name" value="P-loop containing nucleotide triphosphate hydrolases"/>
    <property type="match status" value="3"/>
</dbReference>
<dbReference type="SUPFAM" id="SSF52540">
    <property type="entry name" value="P-loop containing nucleoside triphosphate hydrolases"/>
    <property type="match status" value="3"/>
</dbReference>